<dbReference type="Pfam" id="PF00226">
    <property type="entry name" value="DnaJ"/>
    <property type="match status" value="1"/>
</dbReference>
<feature type="compositionally biased region" description="Basic and acidic residues" evidence="1">
    <location>
        <begin position="111"/>
        <end position="126"/>
    </location>
</feature>
<dbReference type="PANTHER" id="PTHR44743:SF10">
    <property type="entry name" value="J DOMAIN-CONTAINING PROTEIN"/>
    <property type="match status" value="1"/>
</dbReference>
<protein>
    <submittedName>
        <fullName evidence="3">Putative chaperone protein DNAj</fullName>
    </submittedName>
</protein>
<dbReference type="PROSITE" id="PS50076">
    <property type="entry name" value="DNAJ_2"/>
    <property type="match status" value="1"/>
</dbReference>
<evidence type="ECO:0000313" key="3">
    <source>
        <dbReference type="EMBL" id="CCC47617.1"/>
    </source>
</evidence>
<dbReference type="PANTHER" id="PTHR44743">
    <property type="entry name" value="PUTATIVE, EXPRESSED-RELATED"/>
    <property type="match status" value="1"/>
</dbReference>
<dbReference type="VEuPathDB" id="TriTrypDB:TvY486_0402830"/>
<feature type="region of interest" description="Disordered" evidence="1">
    <location>
        <begin position="111"/>
        <end position="161"/>
    </location>
</feature>
<feature type="domain" description="J" evidence="2">
    <location>
        <begin position="14"/>
        <end position="85"/>
    </location>
</feature>
<gene>
    <name evidence="3" type="ORF">TVY486_0402830</name>
</gene>
<dbReference type="CDD" id="cd06257">
    <property type="entry name" value="DnaJ"/>
    <property type="match status" value="1"/>
</dbReference>
<sequence>MAPACAQAPERVRHAWRALGLRTNPSYHEIRAAYRVLAVATHPDRCQEHDATARFQQVHSAYEVALDNCERTGNFEGRRSYSSIDDFDWRAEVARVRATWLSKFGGSAGDVERACDKNKTNPEPCRKRDKKVAAKKVRKRNKIRTRRPRKPWGLSGRPGMSTGRKAVRYAEKYTAKPSRQENEEVSQREHITRCRRRRLLSDKDKNCCRIMASEGTHRYFISVQERLMRRVLEQMWAELRIREAIKRLEEVVWNKLCSQMRGILSATPQHRRRVRKSLLVTVV</sequence>
<evidence type="ECO:0000256" key="1">
    <source>
        <dbReference type="SAM" id="MobiDB-lite"/>
    </source>
</evidence>
<accession>G0TUI3</accession>
<evidence type="ECO:0000259" key="2">
    <source>
        <dbReference type="PROSITE" id="PS50076"/>
    </source>
</evidence>
<dbReference type="AlphaFoldDB" id="G0TUI3"/>
<dbReference type="SUPFAM" id="SSF46565">
    <property type="entry name" value="Chaperone J-domain"/>
    <property type="match status" value="1"/>
</dbReference>
<organism evidence="3">
    <name type="scientific">Trypanosoma vivax (strain Y486)</name>
    <dbReference type="NCBI Taxonomy" id="1055687"/>
    <lineage>
        <taxon>Eukaryota</taxon>
        <taxon>Discoba</taxon>
        <taxon>Euglenozoa</taxon>
        <taxon>Kinetoplastea</taxon>
        <taxon>Metakinetoplastina</taxon>
        <taxon>Trypanosomatida</taxon>
        <taxon>Trypanosomatidae</taxon>
        <taxon>Trypanosoma</taxon>
        <taxon>Duttonella</taxon>
    </lineage>
</organism>
<reference evidence="3" key="1">
    <citation type="journal article" date="2012" name="Proc. Natl. Acad. Sci. U.S.A.">
        <title>Antigenic diversity is generated by distinct evolutionary mechanisms in African trypanosome species.</title>
        <authorList>
            <person name="Jackson A.P."/>
            <person name="Berry A."/>
            <person name="Aslett M."/>
            <person name="Allison H.C."/>
            <person name="Burton P."/>
            <person name="Vavrova-Anderson J."/>
            <person name="Brown R."/>
            <person name="Browne H."/>
            <person name="Corton N."/>
            <person name="Hauser H."/>
            <person name="Gamble J."/>
            <person name="Gilderthorp R."/>
            <person name="Marcello L."/>
            <person name="McQuillan J."/>
            <person name="Otto T.D."/>
            <person name="Quail M.A."/>
            <person name="Sanders M.J."/>
            <person name="van Tonder A."/>
            <person name="Ginger M.L."/>
            <person name="Field M.C."/>
            <person name="Barry J.D."/>
            <person name="Hertz-Fowler C."/>
            <person name="Berriman M."/>
        </authorList>
    </citation>
    <scope>NUCLEOTIDE SEQUENCE</scope>
    <source>
        <strain evidence="3">Y486</strain>
    </source>
</reference>
<dbReference type="OMA" id="ATHPDRC"/>
<dbReference type="InterPro" id="IPR036869">
    <property type="entry name" value="J_dom_sf"/>
</dbReference>
<dbReference type="PRINTS" id="PR00625">
    <property type="entry name" value="JDOMAIN"/>
</dbReference>
<proteinExistence type="predicted"/>
<dbReference type="Gene3D" id="1.10.287.110">
    <property type="entry name" value="DnaJ domain"/>
    <property type="match status" value="1"/>
</dbReference>
<feature type="compositionally biased region" description="Basic residues" evidence="1">
    <location>
        <begin position="127"/>
        <end position="150"/>
    </location>
</feature>
<dbReference type="SMART" id="SM00271">
    <property type="entry name" value="DnaJ"/>
    <property type="match status" value="1"/>
</dbReference>
<name>G0TUI3_TRYVY</name>
<dbReference type="InterPro" id="IPR001623">
    <property type="entry name" value="DnaJ_domain"/>
</dbReference>
<dbReference type="EMBL" id="HE573020">
    <property type="protein sequence ID" value="CCC47617.1"/>
    <property type="molecule type" value="Genomic_DNA"/>
</dbReference>